<evidence type="ECO:0000313" key="2">
    <source>
        <dbReference type="Proteomes" id="UP000887229"/>
    </source>
</evidence>
<keyword evidence="2" id="KW-1185">Reference proteome</keyword>
<dbReference type="AlphaFoldDB" id="A0A9P7ZIM1"/>
<organism evidence="1 2">
    <name type="scientific">Emericellopsis atlantica</name>
    <dbReference type="NCBI Taxonomy" id="2614577"/>
    <lineage>
        <taxon>Eukaryota</taxon>
        <taxon>Fungi</taxon>
        <taxon>Dikarya</taxon>
        <taxon>Ascomycota</taxon>
        <taxon>Pezizomycotina</taxon>
        <taxon>Sordariomycetes</taxon>
        <taxon>Hypocreomycetidae</taxon>
        <taxon>Hypocreales</taxon>
        <taxon>Bionectriaceae</taxon>
        <taxon>Emericellopsis</taxon>
    </lineage>
</organism>
<protein>
    <submittedName>
        <fullName evidence="1">Uncharacterized protein</fullName>
    </submittedName>
</protein>
<dbReference type="EMBL" id="MU251262">
    <property type="protein sequence ID" value="KAG9252487.1"/>
    <property type="molecule type" value="Genomic_DNA"/>
</dbReference>
<name>A0A9P7ZIM1_9HYPO</name>
<comment type="caution">
    <text evidence="1">The sequence shown here is derived from an EMBL/GenBank/DDBJ whole genome shotgun (WGS) entry which is preliminary data.</text>
</comment>
<evidence type="ECO:0000313" key="1">
    <source>
        <dbReference type="EMBL" id="KAG9252487.1"/>
    </source>
</evidence>
<dbReference type="GeneID" id="70289207"/>
<reference evidence="1" key="1">
    <citation type="journal article" date="2021" name="IMA Fungus">
        <title>Genomic characterization of three marine fungi, including Emericellopsis atlantica sp. nov. with signatures of a generalist lifestyle and marine biomass degradation.</title>
        <authorList>
            <person name="Hagestad O.C."/>
            <person name="Hou L."/>
            <person name="Andersen J.H."/>
            <person name="Hansen E.H."/>
            <person name="Altermark B."/>
            <person name="Li C."/>
            <person name="Kuhnert E."/>
            <person name="Cox R.J."/>
            <person name="Crous P.W."/>
            <person name="Spatafora J.W."/>
            <person name="Lail K."/>
            <person name="Amirebrahimi M."/>
            <person name="Lipzen A."/>
            <person name="Pangilinan J."/>
            <person name="Andreopoulos W."/>
            <person name="Hayes R.D."/>
            <person name="Ng V."/>
            <person name="Grigoriev I.V."/>
            <person name="Jackson S.A."/>
            <person name="Sutton T.D.S."/>
            <person name="Dobson A.D.W."/>
            <person name="Rama T."/>
        </authorList>
    </citation>
    <scope>NUCLEOTIDE SEQUENCE</scope>
    <source>
        <strain evidence="1">TS7</strain>
    </source>
</reference>
<dbReference type="RefSeq" id="XP_046116411.1">
    <property type="nucleotide sequence ID" value="XM_046258304.1"/>
</dbReference>
<sequence length="385" mass="44382">MSLPELPSTVIALILGKTDDLQDLVNLVCSCRGTYEAFETYTFDALVARPTLLRELPFAVAAQHFTSTESVAEERSWRDVQAFVDDMVRSPEKMYDELNRMRSSELLNMCKTAYFVQELVGDMGNVFRQRLNVAKDIVLTEEAGPGMSPEYFSYDIRGLSSSEQSRFLTAVYRTEILLQAFKAHAGIATAMMCHARAWLLNSFSIIEIEQIQCVYAYLESRFDEDCDRILDKDFGFGIDDLIDLTSDTMEQRWISQGCAFVCQLRRVNRQRASVMLLSKIHADSASPYLALSELGNCYRTCNNLTKPRDKLDHVEGPVSAYYQAHKLMPLIIFDFKKYELRLYPSAFDPRNWALYWVGYVPWDHRRVKDCKLWSIADWMRAQTHT</sequence>
<gene>
    <name evidence="1" type="ORF">F5Z01DRAFT_230769</name>
</gene>
<dbReference type="Proteomes" id="UP000887229">
    <property type="component" value="Unassembled WGS sequence"/>
</dbReference>
<proteinExistence type="predicted"/>
<accession>A0A9P7ZIM1</accession>